<organism evidence="1 2">
    <name type="scientific">Botrytis porri</name>
    <dbReference type="NCBI Taxonomy" id="87229"/>
    <lineage>
        <taxon>Eukaryota</taxon>
        <taxon>Fungi</taxon>
        <taxon>Dikarya</taxon>
        <taxon>Ascomycota</taxon>
        <taxon>Pezizomycotina</taxon>
        <taxon>Leotiomycetes</taxon>
        <taxon>Helotiales</taxon>
        <taxon>Sclerotiniaceae</taxon>
        <taxon>Botrytis</taxon>
    </lineage>
</organism>
<comment type="caution">
    <text evidence="1">The sequence shown here is derived from an EMBL/GenBank/DDBJ whole genome shotgun (WGS) entry which is preliminary data.</text>
</comment>
<reference evidence="1 2" key="1">
    <citation type="submission" date="2017-12" db="EMBL/GenBank/DDBJ databases">
        <title>Comparative genomics of Botrytis spp.</title>
        <authorList>
            <person name="Valero-Jimenez C.A."/>
            <person name="Tapia P."/>
            <person name="Veloso J."/>
            <person name="Silva-Moreno E."/>
            <person name="Staats M."/>
            <person name="Valdes J.H."/>
            <person name="Van Kan J.A.L."/>
        </authorList>
    </citation>
    <scope>NUCLEOTIDE SEQUENCE [LARGE SCALE GENOMIC DNA]</scope>
    <source>
        <strain evidence="1 2">MUCL3349</strain>
    </source>
</reference>
<keyword evidence="2" id="KW-1185">Reference proteome</keyword>
<evidence type="ECO:0000313" key="1">
    <source>
        <dbReference type="EMBL" id="TGO85572.1"/>
    </source>
</evidence>
<evidence type="ECO:0000313" key="2">
    <source>
        <dbReference type="Proteomes" id="UP000297280"/>
    </source>
</evidence>
<proteinExistence type="predicted"/>
<protein>
    <submittedName>
        <fullName evidence="1">Uncharacterized protein</fullName>
    </submittedName>
</protein>
<name>A0A4Z1KMM7_9HELO</name>
<accession>A0A4Z1KMM7</accession>
<gene>
    <name evidence="1" type="ORF">BPOR_0384g00110</name>
</gene>
<sequence length="276" mass="31998">MRNIPTSCWLQVPTQTHRRLGDLPLEILYNVMGLLGWEGSTSLGLTCPEIYAAYRALYPSKVPLRSLVDTSLPFRLYPVTEIEMAQLYPPIELYKLVGNWNGLKDQYFFWEDDTYWKNENAGYNTSTTPTLDVLSSGVPDRFLLASTFANKIQNMKILQERYQDYEFTRIGGKEHTFVDSYEGSSVYLDTKEANLLLQASRIPSPFDLGAEWDSKAKRVIIESINLAPRALVWRSYWRSTNIWNRNTLYFDRKLKSAEAAERALDQFPEWIEMIGF</sequence>
<dbReference type="EMBL" id="PQXO01000383">
    <property type="protein sequence ID" value="TGO85572.1"/>
    <property type="molecule type" value="Genomic_DNA"/>
</dbReference>
<dbReference type="OrthoDB" id="3465269at2759"/>
<dbReference type="Proteomes" id="UP000297280">
    <property type="component" value="Unassembled WGS sequence"/>
</dbReference>
<dbReference type="AlphaFoldDB" id="A0A4Z1KMM7"/>